<sequence>MPKKTEYAKAGVDYRKIQPFKEIMLAVAKRTTEFPRRRGYVSILPSGAYRYFGRLPFMAGKPVLEGLGNKSWVAEWMYKNAGTGKTYYDGIGYDSAMMAVNDFIVQGAMPVTYNDEVAAGDSEWFEDEKRAGDLAEGFYDACKDVGMALVGGESPSLRYLVNARKPVKSAPSLSGCVTGIIAPATWLIDGSKLQAGDSIIGIASSGVHCNGFSLIIKRMMRKKNKFLEKLPHNGRTIGEEVLTKTLCYVSLVEGLLETGVDVHAFLPGTGDGVAKLAVDKRPFTYRIHFWPEVPPIFQYFRGLGIPLKDCLKTFNWGIGYYVFVPPYEVERTLRVARFRGYGAWEIGQVEEGERQTIFGPEKNMILEPPGA</sequence>
<comment type="caution">
    <text evidence="14">The sequence shown here is derived from an EMBL/GenBank/DDBJ whole genome shotgun (WGS) entry which is preliminary data.</text>
</comment>
<dbReference type="SUPFAM" id="SSF55326">
    <property type="entry name" value="PurM N-terminal domain-like"/>
    <property type="match status" value="1"/>
</dbReference>
<evidence type="ECO:0000256" key="4">
    <source>
        <dbReference type="ARBA" id="ARBA00020367"/>
    </source>
</evidence>
<accession>A0A1F6EE34</accession>
<comment type="similarity">
    <text evidence="2">Belongs to the AIR synthase family.</text>
</comment>
<dbReference type="GO" id="GO:0004637">
    <property type="term" value="F:phosphoribosylamine-glycine ligase activity"/>
    <property type="evidence" value="ECO:0007669"/>
    <property type="project" value="TreeGrafter"/>
</dbReference>
<dbReference type="InterPro" id="IPR004733">
    <property type="entry name" value="PurM_cligase"/>
</dbReference>
<evidence type="ECO:0000256" key="3">
    <source>
        <dbReference type="ARBA" id="ARBA00013047"/>
    </source>
</evidence>
<evidence type="ECO:0000256" key="11">
    <source>
        <dbReference type="ARBA" id="ARBA00049057"/>
    </source>
</evidence>
<evidence type="ECO:0000313" key="15">
    <source>
        <dbReference type="Proteomes" id="UP000179115"/>
    </source>
</evidence>
<dbReference type="AlphaFoldDB" id="A0A1F6EE34"/>
<dbReference type="PANTHER" id="PTHR10520">
    <property type="entry name" value="TRIFUNCTIONAL PURINE BIOSYNTHETIC PROTEIN ADENOSINE-3-RELATED"/>
    <property type="match status" value="1"/>
</dbReference>
<dbReference type="GO" id="GO:0004641">
    <property type="term" value="F:phosphoribosylformylglycinamidine cyclo-ligase activity"/>
    <property type="evidence" value="ECO:0007669"/>
    <property type="project" value="UniProtKB-EC"/>
</dbReference>
<keyword evidence="6" id="KW-0547">Nucleotide-binding</keyword>
<dbReference type="Pfam" id="PF00586">
    <property type="entry name" value="AIRS"/>
    <property type="match status" value="1"/>
</dbReference>
<evidence type="ECO:0000256" key="2">
    <source>
        <dbReference type="ARBA" id="ARBA00010280"/>
    </source>
</evidence>
<evidence type="ECO:0000256" key="10">
    <source>
        <dbReference type="ARBA" id="ARBA00033093"/>
    </source>
</evidence>
<organism evidence="14 15">
    <name type="scientific">Candidatus Kaiserbacteria bacterium RIFCSPLOWO2_01_FULL_51_21</name>
    <dbReference type="NCBI Taxonomy" id="1798508"/>
    <lineage>
        <taxon>Bacteria</taxon>
        <taxon>Candidatus Kaiseribacteriota</taxon>
    </lineage>
</organism>
<dbReference type="SUPFAM" id="SSF56042">
    <property type="entry name" value="PurM C-terminal domain-like"/>
    <property type="match status" value="1"/>
</dbReference>
<protein>
    <recommendedName>
        <fullName evidence="4">Phosphoribosylformylglycinamidine cyclo-ligase</fullName>
        <ecNumber evidence="3">6.3.3.1</ecNumber>
    </recommendedName>
    <alternativeName>
        <fullName evidence="9">AIR synthase</fullName>
    </alternativeName>
    <alternativeName>
        <fullName evidence="10">AIRS</fullName>
    </alternativeName>
    <alternativeName>
        <fullName evidence="8">Phosphoribosyl-aminoimidazole synthetase</fullName>
    </alternativeName>
</protein>
<dbReference type="PANTHER" id="PTHR10520:SF12">
    <property type="entry name" value="TRIFUNCTIONAL PURINE BIOSYNTHETIC PROTEIN ADENOSINE-3"/>
    <property type="match status" value="1"/>
</dbReference>
<dbReference type="STRING" id="1798508.A3A35_02355"/>
<evidence type="ECO:0000256" key="6">
    <source>
        <dbReference type="ARBA" id="ARBA00022741"/>
    </source>
</evidence>
<evidence type="ECO:0000256" key="5">
    <source>
        <dbReference type="ARBA" id="ARBA00022598"/>
    </source>
</evidence>
<comment type="catalytic activity">
    <reaction evidence="11">
        <text>2-formamido-N(1)-(5-O-phospho-beta-D-ribosyl)acetamidine + ATP = 5-amino-1-(5-phospho-beta-D-ribosyl)imidazole + ADP + phosphate + H(+)</text>
        <dbReference type="Rhea" id="RHEA:23032"/>
        <dbReference type="ChEBI" id="CHEBI:15378"/>
        <dbReference type="ChEBI" id="CHEBI:30616"/>
        <dbReference type="ChEBI" id="CHEBI:43474"/>
        <dbReference type="ChEBI" id="CHEBI:137981"/>
        <dbReference type="ChEBI" id="CHEBI:147287"/>
        <dbReference type="ChEBI" id="CHEBI:456216"/>
        <dbReference type="EC" id="6.3.3.1"/>
    </reaction>
</comment>
<dbReference type="Gene3D" id="3.30.1330.10">
    <property type="entry name" value="PurM-like, N-terminal domain"/>
    <property type="match status" value="1"/>
</dbReference>
<feature type="domain" description="PurM-like N-terminal" evidence="12">
    <location>
        <begin position="89"/>
        <end position="180"/>
    </location>
</feature>
<dbReference type="GO" id="GO:0006189">
    <property type="term" value="P:'de novo' IMP biosynthetic process"/>
    <property type="evidence" value="ECO:0007669"/>
    <property type="project" value="UniProtKB-UniPathway"/>
</dbReference>
<keyword evidence="7" id="KW-0067">ATP-binding</keyword>
<dbReference type="GO" id="GO:0005829">
    <property type="term" value="C:cytosol"/>
    <property type="evidence" value="ECO:0007669"/>
    <property type="project" value="TreeGrafter"/>
</dbReference>
<feature type="domain" description="PurM-like C-terminal" evidence="13">
    <location>
        <begin position="194"/>
        <end position="357"/>
    </location>
</feature>
<comment type="pathway">
    <text evidence="1">Purine metabolism; IMP biosynthesis via de novo pathway; 5-amino-1-(5-phospho-D-ribosyl)imidazole from N(2)-formyl-N(1)-(5-phospho-D-ribosyl)glycinamide: step 2/2.</text>
</comment>
<dbReference type="Proteomes" id="UP000179115">
    <property type="component" value="Unassembled WGS sequence"/>
</dbReference>
<dbReference type="InterPro" id="IPR016188">
    <property type="entry name" value="PurM-like_N"/>
</dbReference>
<gene>
    <name evidence="14" type="ORF">A3A35_02355</name>
</gene>
<dbReference type="InterPro" id="IPR010918">
    <property type="entry name" value="PurM-like_C_dom"/>
</dbReference>
<dbReference type="GO" id="GO:0046084">
    <property type="term" value="P:adenine biosynthetic process"/>
    <property type="evidence" value="ECO:0007669"/>
    <property type="project" value="TreeGrafter"/>
</dbReference>
<evidence type="ECO:0000256" key="7">
    <source>
        <dbReference type="ARBA" id="ARBA00022840"/>
    </source>
</evidence>
<evidence type="ECO:0000256" key="1">
    <source>
        <dbReference type="ARBA" id="ARBA00004686"/>
    </source>
</evidence>
<dbReference type="Pfam" id="PF02769">
    <property type="entry name" value="AIRS_C"/>
    <property type="match status" value="1"/>
</dbReference>
<dbReference type="EC" id="6.3.3.1" evidence="3"/>
<dbReference type="GO" id="GO:0005524">
    <property type="term" value="F:ATP binding"/>
    <property type="evidence" value="ECO:0007669"/>
    <property type="project" value="UniProtKB-KW"/>
</dbReference>
<dbReference type="UniPathway" id="UPA00074">
    <property type="reaction ID" value="UER00129"/>
</dbReference>
<dbReference type="Gene3D" id="3.90.650.10">
    <property type="entry name" value="PurM-like C-terminal domain"/>
    <property type="match status" value="1"/>
</dbReference>
<name>A0A1F6EE34_9BACT</name>
<evidence type="ECO:0000259" key="12">
    <source>
        <dbReference type="Pfam" id="PF00586"/>
    </source>
</evidence>
<dbReference type="InterPro" id="IPR036921">
    <property type="entry name" value="PurM-like_N_sf"/>
</dbReference>
<evidence type="ECO:0000256" key="8">
    <source>
        <dbReference type="ARBA" id="ARBA00031908"/>
    </source>
</evidence>
<keyword evidence="5" id="KW-0436">Ligase</keyword>
<evidence type="ECO:0000259" key="13">
    <source>
        <dbReference type="Pfam" id="PF02769"/>
    </source>
</evidence>
<reference evidence="14 15" key="1">
    <citation type="journal article" date="2016" name="Nat. Commun.">
        <title>Thousands of microbial genomes shed light on interconnected biogeochemical processes in an aquifer system.</title>
        <authorList>
            <person name="Anantharaman K."/>
            <person name="Brown C.T."/>
            <person name="Hug L.A."/>
            <person name="Sharon I."/>
            <person name="Castelle C.J."/>
            <person name="Probst A.J."/>
            <person name="Thomas B.C."/>
            <person name="Singh A."/>
            <person name="Wilkins M.J."/>
            <person name="Karaoz U."/>
            <person name="Brodie E.L."/>
            <person name="Williams K.H."/>
            <person name="Hubbard S.S."/>
            <person name="Banfield J.F."/>
        </authorList>
    </citation>
    <scope>NUCLEOTIDE SEQUENCE [LARGE SCALE GENOMIC DNA]</scope>
</reference>
<dbReference type="InterPro" id="IPR036676">
    <property type="entry name" value="PurM-like_C_sf"/>
</dbReference>
<evidence type="ECO:0000313" key="14">
    <source>
        <dbReference type="EMBL" id="OGG71914.1"/>
    </source>
</evidence>
<evidence type="ECO:0000256" key="9">
    <source>
        <dbReference type="ARBA" id="ARBA00032931"/>
    </source>
</evidence>
<dbReference type="EMBL" id="MFLV01000005">
    <property type="protein sequence ID" value="OGG71914.1"/>
    <property type="molecule type" value="Genomic_DNA"/>
</dbReference>
<proteinExistence type="inferred from homology"/>